<sequence length="269" mass="29265">MRIFSLFFPDGVAWVVERRLGLKVEAVVGASCSVPVLRLDNGVRIEWPLLLPVVLSGVVVPLCCASDLFSTGRSLDCIYYWAISHLCYAVMCVASLFAHCLPHTMSPFWLKQMMILDVTATACSSSSFVFASLTYTPRGNGGRKGPWLLLRLVHLAFIAVLIAIGESQRPFANEILWLGVTSVSVVCVLLRDLVCGLSPVPSHAKRWLGAALLCIAVLGSAIFLEFGWCGIVSASAIPVSFFGHNVGMVCLWCYARALVDDTEPRKQAV</sequence>
<feature type="transmembrane region" description="Helical" evidence="1">
    <location>
        <begin position="78"/>
        <end position="98"/>
    </location>
</feature>
<dbReference type="Proteomes" id="UP000041254">
    <property type="component" value="Unassembled WGS sequence"/>
</dbReference>
<evidence type="ECO:0000256" key="1">
    <source>
        <dbReference type="SAM" id="Phobius"/>
    </source>
</evidence>
<feature type="transmembrane region" description="Helical" evidence="1">
    <location>
        <begin position="148"/>
        <end position="164"/>
    </location>
</feature>
<evidence type="ECO:0000313" key="2">
    <source>
        <dbReference type="EMBL" id="CEM39190.1"/>
    </source>
</evidence>
<keyword evidence="3" id="KW-1185">Reference proteome</keyword>
<keyword evidence="1" id="KW-0472">Membrane</keyword>
<evidence type="ECO:0000313" key="3">
    <source>
        <dbReference type="Proteomes" id="UP000041254"/>
    </source>
</evidence>
<dbReference type="AlphaFoldDB" id="A0A0G4H5U2"/>
<keyword evidence="1" id="KW-1133">Transmembrane helix</keyword>
<feature type="transmembrane region" description="Helical" evidence="1">
    <location>
        <begin position="176"/>
        <end position="194"/>
    </location>
</feature>
<dbReference type="InParanoid" id="A0A0G4H5U2"/>
<gene>
    <name evidence="2" type="ORF">Vbra_6622</name>
</gene>
<accession>A0A0G4H5U2</accession>
<feature type="transmembrane region" description="Helical" evidence="1">
    <location>
        <begin position="118"/>
        <end position="136"/>
    </location>
</feature>
<feature type="transmembrane region" description="Helical" evidence="1">
    <location>
        <begin position="206"/>
        <end position="224"/>
    </location>
</feature>
<protein>
    <submittedName>
        <fullName evidence="2">Uncharacterized protein</fullName>
    </submittedName>
</protein>
<dbReference type="VEuPathDB" id="CryptoDB:Vbra_6622"/>
<dbReference type="EMBL" id="CDMY01001028">
    <property type="protein sequence ID" value="CEM39190.1"/>
    <property type="molecule type" value="Genomic_DNA"/>
</dbReference>
<dbReference type="PhylomeDB" id="A0A0G4H5U2"/>
<organism evidence="2 3">
    <name type="scientific">Vitrella brassicaformis (strain CCMP3155)</name>
    <dbReference type="NCBI Taxonomy" id="1169540"/>
    <lineage>
        <taxon>Eukaryota</taxon>
        <taxon>Sar</taxon>
        <taxon>Alveolata</taxon>
        <taxon>Colpodellida</taxon>
        <taxon>Vitrellaceae</taxon>
        <taxon>Vitrella</taxon>
    </lineage>
</organism>
<reference evidence="2 3" key="1">
    <citation type="submission" date="2014-11" db="EMBL/GenBank/DDBJ databases">
        <authorList>
            <person name="Zhu J."/>
            <person name="Qi W."/>
            <person name="Song R."/>
        </authorList>
    </citation>
    <scope>NUCLEOTIDE SEQUENCE [LARGE SCALE GENOMIC DNA]</scope>
</reference>
<feature type="transmembrane region" description="Helical" evidence="1">
    <location>
        <begin position="230"/>
        <end position="255"/>
    </location>
</feature>
<proteinExistence type="predicted"/>
<name>A0A0G4H5U2_VITBC</name>
<keyword evidence="1" id="KW-0812">Transmembrane</keyword>
<feature type="transmembrane region" description="Helical" evidence="1">
    <location>
        <begin position="47"/>
        <end position="66"/>
    </location>
</feature>